<dbReference type="AlphaFoldDB" id="F8B2L5"/>
<organism evidence="1 2">
    <name type="scientific">Candidatus Protofrankia datiscae</name>
    <dbReference type="NCBI Taxonomy" id="2716812"/>
    <lineage>
        <taxon>Bacteria</taxon>
        <taxon>Bacillati</taxon>
        <taxon>Actinomycetota</taxon>
        <taxon>Actinomycetes</taxon>
        <taxon>Frankiales</taxon>
        <taxon>Frankiaceae</taxon>
        <taxon>Protofrankia</taxon>
    </lineage>
</organism>
<keyword evidence="2" id="KW-1185">Reference proteome</keyword>
<reference evidence="1 2" key="1">
    <citation type="submission" date="2011-05" db="EMBL/GenBank/DDBJ databases">
        <title>Complete sequence of chromosome of Frankia symbiont of Datisca glomerata.</title>
        <authorList>
            <consortium name="US DOE Joint Genome Institute"/>
            <person name="Lucas S."/>
            <person name="Han J."/>
            <person name="Lapidus A."/>
            <person name="Cheng J.-F."/>
            <person name="Goodwin L."/>
            <person name="Pitluck S."/>
            <person name="Peters L."/>
            <person name="Mikhailova N."/>
            <person name="Chertkov O."/>
            <person name="Teshima H."/>
            <person name="Han C."/>
            <person name="Tapia R."/>
            <person name="Land M."/>
            <person name="Hauser L."/>
            <person name="Kyrpides N."/>
            <person name="Ivanova N."/>
            <person name="Pagani I."/>
            <person name="Berry A."/>
            <person name="Pawlowski K."/>
            <person name="Persson T."/>
            <person name="Vanden Heuvel B."/>
            <person name="Benson D."/>
            <person name="Woyke T."/>
        </authorList>
    </citation>
    <scope>NUCLEOTIDE SEQUENCE [LARGE SCALE GENOMIC DNA]</scope>
    <source>
        <strain evidence="2">4085684</strain>
    </source>
</reference>
<dbReference type="RefSeq" id="WP_013872745.1">
    <property type="nucleotide sequence ID" value="NC_015656.1"/>
</dbReference>
<dbReference type="KEGG" id="fsy:FsymDg_1286"/>
<protein>
    <submittedName>
        <fullName evidence="1">Uncharacterized protein</fullName>
    </submittedName>
</protein>
<dbReference type="HOGENOM" id="CLU_209703_0_0_11"/>
<evidence type="ECO:0000313" key="2">
    <source>
        <dbReference type="Proteomes" id="UP000001549"/>
    </source>
</evidence>
<evidence type="ECO:0000313" key="1">
    <source>
        <dbReference type="EMBL" id="AEH08771.1"/>
    </source>
</evidence>
<dbReference type="Proteomes" id="UP000001549">
    <property type="component" value="Chromosome"/>
</dbReference>
<sequence length="60" mass="6569">MKIRLHGTEDECRTAAEAIASVLDVVAVSDTYPDRGRSRLVRVYLDIRIPTPDTGGQAGR</sequence>
<dbReference type="STRING" id="656024.FsymDg_1286"/>
<dbReference type="EMBL" id="CP002801">
    <property type="protein sequence ID" value="AEH08771.1"/>
    <property type="molecule type" value="Genomic_DNA"/>
</dbReference>
<dbReference type="eggNOG" id="ENOG50301EW">
    <property type="taxonomic scope" value="Bacteria"/>
</dbReference>
<gene>
    <name evidence="1" type="ordered locus">FsymDg_1286</name>
</gene>
<accession>F8B2L5</accession>
<name>F8B2L5_9ACTN</name>
<proteinExistence type="predicted"/>